<protein>
    <submittedName>
        <fullName evidence="1">Uncharacterized protein</fullName>
    </submittedName>
</protein>
<organism evidence="1 2">
    <name type="scientific">Dendrolimus kikuchii</name>
    <dbReference type="NCBI Taxonomy" id="765133"/>
    <lineage>
        <taxon>Eukaryota</taxon>
        <taxon>Metazoa</taxon>
        <taxon>Ecdysozoa</taxon>
        <taxon>Arthropoda</taxon>
        <taxon>Hexapoda</taxon>
        <taxon>Insecta</taxon>
        <taxon>Pterygota</taxon>
        <taxon>Neoptera</taxon>
        <taxon>Endopterygota</taxon>
        <taxon>Lepidoptera</taxon>
        <taxon>Glossata</taxon>
        <taxon>Ditrysia</taxon>
        <taxon>Bombycoidea</taxon>
        <taxon>Lasiocampidae</taxon>
        <taxon>Dendrolimus</taxon>
    </lineage>
</organism>
<dbReference type="EMBL" id="CM034396">
    <property type="protein sequence ID" value="KAJ0178561.1"/>
    <property type="molecule type" value="Genomic_DNA"/>
</dbReference>
<comment type="caution">
    <text evidence="1">The sequence shown here is derived from an EMBL/GenBank/DDBJ whole genome shotgun (WGS) entry which is preliminary data.</text>
</comment>
<reference evidence="1 2" key="1">
    <citation type="journal article" date="2021" name="Front. Genet.">
        <title>Chromosome-Level Genome Assembly Reveals Significant Gene Expansion in the Toll and IMD Signaling Pathways of Dendrolimus kikuchii.</title>
        <authorList>
            <person name="Zhou J."/>
            <person name="Wu P."/>
            <person name="Xiong Z."/>
            <person name="Liu N."/>
            <person name="Zhao N."/>
            <person name="Ji M."/>
            <person name="Qiu Y."/>
            <person name="Yang B."/>
        </authorList>
    </citation>
    <scope>NUCLEOTIDE SEQUENCE [LARGE SCALE GENOMIC DNA]</scope>
    <source>
        <strain evidence="1">Ann1</strain>
    </source>
</reference>
<evidence type="ECO:0000313" key="2">
    <source>
        <dbReference type="Proteomes" id="UP000824533"/>
    </source>
</evidence>
<dbReference type="Proteomes" id="UP000824533">
    <property type="component" value="Linkage Group LG10"/>
</dbReference>
<name>A0ACC1D3L9_9NEOP</name>
<gene>
    <name evidence="1" type="ORF">K1T71_006384</name>
</gene>
<proteinExistence type="predicted"/>
<evidence type="ECO:0000313" key="1">
    <source>
        <dbReference type="EMBL" id="KAJ0178561.1"/>
    </source>
</evidence>
<accession>A0ACC1D3L9</accession>
<sequence>MGFIRYFVFIVHFIHVAHFTGPPCVIDLECTECIPENMALVTSHSAFNGSLTIPSGEEVTMTCSGGKFLAYPLLDSLVAVCESSKFRVRVDGNLRHLLDLGCQANIFEDVLHAVEHCGAPLQGRAYRVQAAGGLGVRHLATVCFDEDRAVALRAHLGTRLRMPPHHDEVAPLSLLGNFNHMFDAATRHDAEKLYSDDVRLNRRLREMFKHERVSFAAQALTSAPLLSGHYFDDQDMRVAEFVSNRVAVWRSVAEGNLAHLHRDVAKFLKRGRPLTDVEVYSGTHGVLSLRTGNTKTEVHLRAGKRFPVPKYLWTVVHDVRQQRATAIVLLNDPFVAVSEIKESVFCESACGRISWLHELRRNRNYESPVNGLVFCCSLHQFTDVVSEMPNNLVNVTAGNAGLLTEPFTSYLQNL</sequence>
<keyword evidence="2" id="KW-1185">Reference proteome</keyword>